<keyword evidence="7" id="KW-1185">Reference proteome</keyword>
<evidence type="ECO:0000256" key="4">
    <source>
        <dbReference type="ARBA" id="ARBA00023163"/>
    </source>
</evidence>
<dbReference type="InterPro" id="IPR014284">
    <property type="entry name" value="RNA_pol_sigma-70_dom"/>
</dbReference>
<dbReference type="InterPro" id="IPR014327">
    <property type="entry name" value="RNA_pol_sigma70_bacteroid"/>
</dbReference>
<gene>
    <name evidence="6" type="ordered locus">Palpr_2162</name>
</gene>
<comment type="similarity">
    <text evidence="1">Belongs to the sigma-70 factor family. ECF subfamily.</text>
</comment>
<dbReference type="NCBIfam" id="TIGR02937">
    <property type="entry name" value="sigma70-ECF"/>
    <property type="match status" value="1"/>
</dbReference>
<dbReference type="NCBIfam" id="TIGR02985">
    <property type="entry name" value="Sig70_bacteroi1"/>
    <property type="match status" value="1"/>
</dbReference>
<dbReference type="PANTHER" id="PTHR43133:SF46">
    <property type="entry name" value="RNA POLYMERASE SIGMA-70 FACTOR ECF SUBFAMILY"/>
    <property type="match status" value="1"/>
</dbReference>
<evidence type="ECO:0000313" key="6">
    <source>
        <dbReference type="EMBL" id="ADQ80298.1"/>
    </source>
</evidence>
<dbReference type="InterPro" id="IPR013324">
    <property type="entry name" value="RNA_pol_sigma_r3/r4-like"/>
</dbReference>
<dbReference type="SUPFAM" id="SSF88946">
    <property type="entry name" value="Sigma2 domain of RNA polymerase sigma factors"/>
    <property type="match status" value="1"/>
</dbReference>
<dbReference type="GO" id="GO:0006352">
    <property type="term" value="P:DNA-templated transcription initiation"/>
    <property type="evidence" value="ECO:0007669"/>
    <property type="project" value="InterPro"/>
</dbReference>
<dbReference type="Gene3D" id="1.10.10.10">
    <property type="entry name" value="Winged helix-like DNA-binding domain superfamily/Winged helix DNA-binding domain"/>
    <property type="match status" value="1"/>
</dbReference>
<dbReference type="AlphaFoldDB" id="E4T6F4"/>
<dbReference type="Gene3D" id="1.10.1740.10">
    <property type="match status" value="1"/>
</dbReference>
<proteinExistence type="inferred from homology"/>
<dbReference type="KEGG" id="ppn:Palpr_2162"/>
<dbReference type="Pfam" id="PF08281">
    <property type="entry name" value="Sigma70_r4_2"/>
    <property type="match status" value="1"/>
</dbReference>
<dbReference type="RefSeq" id="WP_013445667.1">
    <property type="nucleotide sequence ID" value="NC_014734.1"/>
</dbReference>
<dbReference type="InterPro" id="IPR036388">
    <property type="entry name" value="WH-like_DNA-bd_sf"/>
</dbReference>
<dbReference type="InterPro" id="IPR013249">
    <property type="entry name" value="RNA_pol_sigma70_r4_t2"/>
</dbReference>
<dbReference type="SUPFAM" id="SSF88659">
    <property type="entry name" value="Sigma3 and sigma4 domains of RNA polymerase sigma factors"/>
    <property type="match status" value="1"/>
</dbReference>
<evidence type="ECO:0000256" key="3">
    <source>
        <dbReference type="ARBA" id="ARBA00023082"/>
    </source>
</evidence>
<keyword evidence="4" id="KW-0804">Transcription</keyword>
<dbReference type="GO" id="GO:0003677">
    <property type="term" value="F:DNA binding"/>
    <property type="evidence" value="ECO:0007669"/>
    <property type="project" value="InterPro"/>
</dbReference>
<dbReference type="Pfam" id="PF04542">
    <property type="entry name" value="Sigma70_r2"/>
    <property type="match status" value="1"/>
</dbReference>
<dbReference type="InterPro" id="IPR039425">
    <property type="entry name" value="RNA_pol_sigma-70-like"/>
</dbReference>
<evidence type="ECO:0000259" key="5">
    <source>
        <dbReference type="SMART" id="SM00421"/>
    </source>
</evidence>
<dbReference type="HOGENOM" id="CLU_047691_4_0_10"/>
<sequence>MLETIKDLREGNHLAFEQLFDDCYEALCRYAYSILRDMDDAEDIVQKTFCKLWDQHESLDIQSSVSSYMYRIVHNNCLNTIHQKTSHLEHNLNYISSMNTDVNSTADYIESTDLQKAIDTALASLPPQCRKVFEMSRIEQLSYAEIALQLNISTNTVENHISKALKILRVELKDFLFLCLLLRLLK</sequence>
<name>E4T6F4_PALPW</name>
<dbReference type="SMART" id="SM00421">
    <property type="entry name" value="HTH_LUXR"/>
    <property type="match status" value="1"/>
</dbReference>
<dbReference type="InterPro" id="IPR007627">
    <property type="entry name" value="RNA_pol_sigma70_r2"/>
</dbReference>
<dbReference type="GO" id="GO:0016987">
    <property type="term" value="F:sigma factor activity"/>
    <property type="evidence" value="ECO:0007669"/>
    <property type="project" value="UniProtKB-KW"/>
</dbReference>
<accession>E4T6F4</accession>
<dbReference type="InterPro" id="IPR013325">
    <property type="entry name" value="RNA_pol_sigma_r2"/>
</dbReference>
<protein>
    <submittedName>
        <fullName evidence="6">RNA polymerase, sigma-24 subunit, ECF subfamily</fullName>
    </submittedName>
</protein>
<dbReference type="Proteomes" id="UP000008718">
    <property type="component" value="Chromosome"/>
</dbReference>
<evidence type="ECO:0000256" key="2">
    <source>
        <dbReference type="ARBA" id="ARBA00023015"/>
    </source>
</evidence>
<dbReference type="InterPro" id="IPR000792">
    <property type="entry name" value="Tscrpt_reg_LuxR_C"/>
</dbReference>
<reference evidence="6 7" key="2">
    <citation type="journal article" date="2011" name="Stand. Genomic Sci.">
        <title>Complete genome sequence of Paludibacter propionicigenes type strain (WB4).</title>
        <authorList>
            <person name="Gronow S."/>
            <person name="Munk C."/>
            <person name="Lapidus A."/>
            <person name="Nolan M."/>
            <person name="Lucas S."/>
            <person name="Hammon N."/>
            <person name="Deshpande S."/>
            <person name="Cheng J.F."/>
            <person name="Tapia R."/>
            <person name="Han C."/>
            <person name="Goodwin L."/>
            <person name="Pitluck S."/>
            <person name="Liolios K."/>
            <person name="Ivanova N."/>
            <person name="Mavromatis K."/>
            <person name="Mikhailova N."/>
            <person name="Pati A."/>
            <person name="Chen A."/>
            <person name="Palaniappan K."/>
            <person name="Land M."/>
            <person name="Hauser L."/>
            <person name="Chang Y.J."/>
            <person name="Jeffries C.D."/>
            <person name="Brambilla E."/>
            <person name="Rohde M."/>
            <person name="Goker M."/>
            <person name="Detter J.C."/>
            <person name="Woyke T."/>
            <person name="Bristow J."/>
            <person name="Eisen J.A."/>
            <person name="Markowitz V."/>
            <person name="Hugenholtz P."/>
            <person name="Kyrpides N.C."/>
            <person name="Klenk H.P."/>
        </authorList>
    </citation>
    <scope>NUCLEOTIDE SEQUENCE [LARGE SCALE GENOMIC DNA]</scope>
    <source>
        <strain evidence="7">DSM 17365 / JCM 13257 / WB4</strain>
    </source>
</reference>
<keyword evidence="3" id="KW-0731">Sigma factor</keyword>
<evidence type="ECO:0000313" key="7">
    <source>
        <dbReference type="Proteomes" id="UP000008718"/>
    </source>
</evidence>
<dbReference type="EMBL" id="CP002345">
    <property type="protein sequence ID" value="ADQ80298.1"/>
    <property type="molecule type" value="Genomic_DNA"/>
</dbReference>
<dbReference type="CDD" id="cd06171">
    <property type="entry name" value="Sigma70_r4"/>
    <property type="match status" value="1"/>
</dbReference>
<evidence type="ECO:0000256" key="1">
    <source>
        <dbReference type="ARBA" id="ARBA00010641"/>
    </source>
</evidence>
<dbReference type="OrthoDB" id="1100095at2"/>
<reference key="1">
    <citation type="submission" date="2010-11" db="EMBL/GenBank/DDBJ databases">
        <title>The complete genome of Paludibacter propionicigenes DSM 17365.</title>
        <authorList>
            <consortium name="US DOE Joint Genome Institute (JGI-PGF)"/>
            <person name="Lucas S."/>
            <person name="Copeland A."/>
            <person name="Lapidus A."/>
            <person name="Bruce D."/>
            <person name="Goodwin L."/>
            <person name="Pitluck S."/>
            <person name="Kyrpides N."/>
            <person name="Mavromatis K."/>
            <person name="Ivanova N."/>
            <person name="Munk A.C."/>
            <person name="Brettin T."/>
            <person name="Detter J.C."/>
            <person name="Han C."/>
            <person name="Tapia R."/>
            <person name="Land M."/>
            <person name="Hauser L."/>
            <person name="Markowitz V."/>
            <person name="Cheng J.-F."/>
            <person name="Hugenholtz P."/>
            <person name="Woyke T."/>
            <person name="Wu D."/>
            <person name="Gronow S."/>
            <person name="Wellnitz S."/>
            <person name="Brambilla E."/>
            <person name="Klenk H.-P."/>
            <person name="Eisen J.A."/>
        </authorList>
    </citation>
    <scope>NUCLEOTIDE SEQUENCE</scope>
    <source>
        <strain>WB4</strain>
    </source>
</reference>
<organism evidence="6 7">
    <name type="scientific">Paludibacter propionicigenes (strain DSM 17365 / JCM 13257 / WB4)</name>
    <dbReference type="NCBI Taxonomy" id="694427"/>
    <lineage>
        <taxon>Bacteria</taxon>
        <taxon>Pseudomonadati</taxon>
        <taxon>Bacteroidota</taxon>
        <taxon>Bacteroidia</taxon>
        <taxon>Bacteroidales</taxon>
        <taxon>Paludibacteraceae</taxon>
        <taxon>Paludibacter</taxon>
    </lineage>
</organism>
<dbReference type="PANTHER" id="PTHR43133">
    <property type="entry name" value="RNA POLYMERASE ECF-TYPE SIGMA FACTO"/>
    <property type="match status" value="1"/>
</dbReference>
<feature type="domain" description="HTH luxR-type" evidence="5">
    <location>
        <begin position="122"/>
        <end position="180"/>
    </location>
</feature>
<dbReference type="eggNOG" id="COG1595">
    <property type="taxonomic scope" value="Bacteria"/>
</dbReference>
<keyword evidence="2" id="KW-0805">Transcription regulation</keyword>
<dbReference type="STRING" id="694427.Palpr_2162"/>